<sequence length="119" mass="13107">MSYDLAVWEGERPADNAAAGQCFTDLYDEYIAADGPDIPPTKQIAAYVAALLERWPDLTEDEDDISPWSTGPLIGEANGPLIYFPMRWSMAEEASAYAAEVASSMGLNCYDPQARRLRP</sequence>
<organism evidence="1 2">
    <name type="scientific">Streptomyces yanii</name>
    <dbReference type="NCBI Taxonomy" id="78510"/>
    <lineage>
        <taxon>Bacteria</taxon>
        <taxon>Bacillati</taxon>
        <taxon>Actinomycetota</taxon>
        <taxon>Actinomycetes</taxon>
        <taxon>Kitasatosporales</taxon>
        <taxon>Streptomycetaceae</taxon>
        <taxon>Streptomyces</taxon>
    </lineage>
</organism>
<gene>
    <name evidence="1" type="ORF">ACFFTL_37480</name>
</gene>
<keyword evidence="2" id="KW-1185">Reference proteome</keyword>
<name>A0ABV5RIX5_9ACTN</name>
<protein>
    <submittedName>
        <fullName evidence="1">Uncharacterized protein</fullName>
    </submittedName>
</protein>
<dbReference type="RefSeq" id="WP_345513453.1">
    <property type="nucleotide sequence ID" value="NZ_BAAAXD010000022.1"/>
</dbReference>
<accession>A0ABV5RIX5</accession>
<comment type="caution">
    <text evidence="1">The sequence shown here is derived from an EMBL/GenBank/DDBJ whole genome shotgun (WGS) entry which is preliminary data.</text>
</comment>
<evidence type="ECO:0000313" key="2">
    <source>
        <dbReference type="Proteomes" id="UP001589710"/>
    </source>
</evidence>
<dbReference type="EMBL" id="JBHMCG010000157">
    <property type="protein sequence ID" value="MFB9577820.1"/>
    <property type="molecule type" value="Genomic_DNA"/>
</dbReference>
<evidence type="ECO:0000313" key="1">
    <source>
        <dbReference type="EMBL" id="MFB9577820.1"/>
    </source>
</evidence>
<reference evidence="1 2" key="1">
    <citation type="submission" date="2024-09" db="EMBL/GenBank/DDBJ databases">
        <authorList>
            <person name="Sun Q."/>
            <person name="Mori K."/>
        </authorList>
    </citation>
    <scope>NUCLEOTIDE SEQUENCE [LARGE SCALE GENOMIC DNA]</scope>
    <source>
        <strain evidence="1 2">JCM 3331</strain>
    </source>
</reference>
<proteinExistence type="predicted"/>
<dbReference type="Proteomes" id="UP001589710">
    <property type="component" value="Unassembled WGS sequence"/>
</dbReference>